<comment type="caution">
    <text evidence="12">The sequence shown here is derived from an EMBL/GenBank/DDBJ whole genome shotgun (WGS) entry which is preliminary data.</text>
</comment>
<evidence type="ECO:0000256" key="6">
    <source>
        <dbReference type="ARBA" id="ARBA00023160"/>
    </source>
</evidence>
<keyword evidence="2 9" id="KW-0444">Lipid biosynthesis</keyword>
<keyword evidence="5 9" id="KW-0443">Lipid metabolism</keyword>
<feature type="active site" evidence="9">
    <location>
        <position position="112"/>
    </location>
</feature>
<comment type="subcellular location">
    <subcellularLocation>
        <location evidence="9">Cytoplasm</location>
    </subcellularLocation>
</comment>
<evidence type="ECO:0000256" key="3">
    <source>
        <dbReference type="ARBA" id="ARBA00022679"/>
    </source>
</evidence>
<dbReference type="PANTHER" id="PTHR43091">
    <property type="entry name" value="3-OXOACYL-[ACYL-CARRIER-PROTEIN] SYNTHASE"/>
    <property type="match status" value="1"/>
</dbReference>
<dbReference type="Pfam" id="PF08541">
    <property type="entry name" value="ACP_syn_III_C"/>
    <property type="match status" value="1"/>
</dbReference>
<evidence type="ECO:0000313" key="12">
    <source>
        <dbReference type="EMBL" id="MCC9294481.1"/>
    </source>
</evidence>
<evidence type="ECO:0000259" key="10">
    <source>
        <dbReference type="Pfam" id="PF08541"/>
    </source>
</evidence>
<feature type="domain" description="Beta-ketoacyl-[acyl-carrier-protein] synthase III C-terminal" evidence="10">
    <location>
        <begin position="236"/>
        <end position="323"/>
    </location>
</feature>
<comment type="subunit">
    <text evidence="9">Homodimer.</text>
</comment>
<evidence type="ECO:0000256" key="2">
    <source>
        <dbReference type="ARBA" id="ARBA00022516"/>
    </source>
</evidence>
<dbReference type="EC" id="2.3.1.180" evidence="9"/>
<dbReference type="InterPro" id="IPR013751">
    <property type="entry name" value="ACP_syn_III_N"/>
</dbReference>
<dbReference type="InterPro" id="IPR004655">
    <property type="entry name" value="FabH"/>
</dbReference>
<evidence type="ECO:0000313" key="13">
    <source>
        <dbReference type="Proteomes" id="UP001165422"/>
    </source>
</evidence>
<evidence type="ECO:0000256" key="8">
    <source>
        <dbReference type="ARBA" id="ARBA00023315"/>
    </source>
</evidence>
<feature type="domain" description="Beta-ketoacyl-[acyl-carrier-protein] synthase III N-terminal" evidence="11">
    <location>
        <begin position="106"/>
        <end position="183"/>
    </location>
</feature>
<reference evidence="12" key="1">
    <citation type="submission" date="2021-11" db="EMBL/GenBank/DDBJ databases">
        <authorList>
            <person name="Qingchun L."/>
            <person name="Dong Z."/>
            <person name="Zongwei Q."/>
            <person name="Jia Z."/>
            <person name="Duotao L."/>
        </authorList>
    </citation>
    <scope>NUCLEOTIDE SEQUENCE</scope>
    <source>
        <strain evidence="12">WLY-B-L2</strain>
    </source>
</reference>
<evidence type="ECO:0000256" key="7">
    <source>
        <dbReference type="ARBA" id="ARBA00023268"/>
    </source>
</evidence>
<feature type="active site" evidence="9">
    <location>
        <position position="251"/>
    </location>
</feature>
<proteinExistence type="inferred from homology"/>
<name>A0ABS8N485_9CLOT</name>
<comment type="pathway">
    <text evidence="9">Lipid metabolism; fatty acid biosynthesis.</text>
</comment>
<keyword evidence="6 9" id="KW-0275">Fatty acid biosynthesis</keyword>
<keyword evidence="3 9" id="KW-0808">Transferase</keyword>
<dbReference type="EMBL" id="JAJJPB010000005">
    <property type="protein sequence ID" value="MCC9294481.1"/>
    <property type="molecule type" value="Genomic_DNA"/>
</dbReference>
<keyword evidence="13" id="KW-1185">Reference proteome</keyword>
<comment type="catalytic activity">
    <reaction evidence="9">
        <text>malonyl-[ACP] + acetyl-CoA + H(+) = 3-oxobutanoyl-[ACP] + CO2 + CoA</text>
        <dbReference type="Rhea" id="RHEA:12080"/>
        <dbReference type="Rhea" id="RHEA-COMP:9623"/>
        <dbReference type="Rhea" id="RHEA-COMP:9625"/>
        <dbReference type="ChEBI" id="CHEBI:15378"/>
        <dbReference type="ChEBI" id="CHEBI:16526"/>
        <dbReference type="ChEBI" id="CHEBI:57287"/>
        <dbReference type="ChEBI" id="CHEBI:57288"/>
        <dbReference type="ChEBI" id="CHEBI:78449"/>
        <dbReference type="ChEBI" id="CHEBI:78450"/>
        <dbReference type="EC" id="2.3.1.180"/>
    </reaction>
</comment>
<sequence length="325" mass="35091">MNKVEIIGTGSYVPSKIVDNNELSHTVDTSDEWIISRTGIKQRRISEGEDTSDMATKAAINAIKSAKIEVSDIELIILATATPDNFIPSTSCIVQKNIKAVNATCFDISAACSGLIYGIDAAAQFIRTGRFNTALVIGAETLSKIIDWKDRNTCILFGDGASAVVLRKGEEEGILSIKTGSDGSKGRALICPAVPVNNFLSGNEMYLNKSTVSMDGKEIFKFAVKVLVKLVQELADESNCDLEEIKYIIPHQANYRIIECAAKKLGINSNKFYTNLDLYGNTSAASIGIALDEVYKKSLVKRGDKILIIGFGGGLTYGGIMIEVL</sequence>
<protein>
    <recommendedName>
        <fullName evidence="9">Beta-ketoacyl-[acyl-carrier-protein] synthase III</fullName>
        <shortName evidence="9">Beta-ketoacyl-ACP synthase III</shortName>
        <shortName evidence="9">KAS III</shortName>
        <ecNumber evidence="9">2.3.1.180</ecNumber>
    </recommendedName>
    <alternativeName>
        <fullName evidence="9">3-oxoacyl-[acyl-carrier-protein] synthase 3</fullName>
    </alternativeName>
    <alternativeName>
        <fullName evidence="9">3-oxoacyl-[acyl-carrier-protein] synthase III</fullName>
    </alternativeName>
</protein>
<gene>
    <name evidence="9" type="primary">fabH</name>
    <name evidence="12" type="ORF">LN736_06370</name>
</gene>
<accession>A0ABS8N485</accession>
<dbReference type="InterPro" id="IPR013747">
    <property type="entry name" value="ACP_syn_III_C"/>
</dbReference>
<dbReference type="HAMAP" id="MF_01815">
    <property type="entry name" value="FabH"/>
    <property type="match status" value="1"/>
</dbReference>
<dbReference type="CDD" id="cd00830">
    <property type="entry name" value="KAS_III"/>
    <property type="match status" value="1"/>
</dbReference>
<dbReference type="Pfam" id="PF08545">
    <property type="entry name" value="ACP_syn_III"/>
    <property type="match status" value="1"/>
</dbReference>
<evidence type="ECO:0000256" key="5">
    <source>
        <dbReference type="ARBA" id="ARBA00023098"/>
    </source>
</evidence>
<keyword evidence="4 9" id="KW-0276">Fatty acid metabolism</keyword>
<dbReference type="Proteomes" id="UP001165422">
    <property type="component" value="Unassembled WGS sequence"/>
</dbReference>
<dbReference type="NCBIfam" id="NF006829">
    <property type="entry name" value="PRK09352.1"/>
    <property type="match status" value="1"/>
</dbReference>
<dbReference type="SUPFAM" id="SSF53901">
    <property type="entry name" value="Thiolase-like"/>
    <property type="match status" value="1"/>
</dbReference>
<comment type="similarity">
    <text evidence="1 9">Belongs to the thiolase-like superfamily. FabH family.</text>
</comment>
<evidence type="ECO:0000256" key="9">
    <source>
        <dbReference type="HAMAP-Rule" id="MF_01815"/>
    </source>
</evidence>
<keyword evidence="7 9" id="KW-0511">Multifunctional enzyme</keyword>
<feature type="region of interest" description="ACP-binding" evidence="9">
    <location>
        <begin position="252"/>
        <end position="256"/>
    </location>
</feature>
<dbReference type="Gene3D" id="3.40.47.10">
    <property type="match status" value="1"/>
</dbReference>
<dbReference type="PANTHER" id="PTHR43091:SF1">
    <property type="entry name" value="BETA-KETOACYL-[ACYL-CARRIER-PROTEIN] SYNTHASE III, CHLOROPLASTIC"/>
    <property type="match status" value="1"/>
</dbReference>
<dbReference type="InterPro" id="IPR016039">
    <property type="entry name" value="Thiolase-like"/>
</dbReference>
<comment type="function">
    <text evidence="9">Catalyzes the condensation reaction of fatty acid synthesis by the addition to an acyl acceptor of two carbons from malonyl-ACP. Catalyzes the first condensation reaction which initiates fatty acid synthesis and may therefore play a role in governing the total rate of fatty acid production. Possesses both acetoacetyl-ACP synthase and acetyl transacylase activities. Its substrate specificity determines the biosynthesis of branched-chain and/or straight-chain of fatty acids.</text>
</comment>
<comment type="domain">
    <text evidence="9">The last Arg residue of the ACP-binding site is essential for the weak association between ACP/AcpP and FabH.</text>
</comment>
<evidence type="ECO:0000256" key="4">
    <source>
        <dbReference type="ARBA" id="ARBA00022832"/>
    </source>
</evidence>
<dbReference type="RefSeq" id="WP_150358365.1">
    <property type="nucleotide sequence ID" value="NZ_JAJJPB010000005.1"/>
</dbReference>
<evidence type="ECO:0000256" key="1">
    <source>
        <dbReference type="ARBA" id="ARBA00008642"/>
    </source>
</evidence>
<dbReference type="NCBIfam" id="TIGR00747">
    <property type="entry name" value="fabH"/>
    <property type="match status" value="1"/>
</dbReference>
<feature type="active site" evidence="9">
    <location>
        <position position="281"/>
    </location>
</feature>
<keyword evidence="9" id="KW-0963">Cytoplasm</keyword>
<evidence type="ECO:0000259" key="11">
    <source>
        <dbReference type="Pfam" id="PF08545"/>
    </source>
</evidence>
<keyword evidence="8 9" id="KW-0012">Acyltransferase</keyword>
<organism evidence="12 13">
    <name type="scientific">Clostridium aromativorans</name>
    <dbReference type="NCBI Taxonomy" id="2836848"/>
    <lineage>
        <taxon>Bacteria</taxon>
        <taxon>Bacillati</taxon>
        <taxon>Bacillota</taxon>
        <taxon>Clostridia</taxon>
        <taxon>Eubacteriales</taxon>
        <taxon>Clostridiaceae</taxon>
        <taxon>Clostridium</taxon>
    </lineage>
</organism>